<dbReference type="AlphaFoldDB" id="A0A834IWZ3"/>
<evidence type="ECO:0000313" key="2">
    <source>
        <dbReference type="EMBL" id="KAF7286578.1"/>
    </source>
</evidence>
<feature type="region of interest" description="Disordered" evidence="1">
    <location>
        <begin position="91"/>
        <end position="165"/>
    </location>
</feature>
<evidence type="ECO:0000256" key="1">
    <source>
        <dbReference type="SAM" id="MobiDB-lite"/>
    </source>
</evidence>
<reference evidence="2" key="1">
    <citation type="submission" date="2020-08" db="EMBL/GenBank/DDBJ databases">
        <title>Genome sequencing and assembly of the red palm weevil Rhynchophorus ferrugineus.</title>
        <authorList>
            <person name="Dias G.B."/>
            <person name="Bergman C.M."/>
            <person name="Manee M."/>
        </authorList>
    </citation>
    <scope>NUCLEOTIDE SEQUENCE</scope>
    <source>
        <strain evidence="2">AA-2017</strain>
        <tissue evidence="2">Whole larva</tissue>
    </source>
</reference>
<protein>
    <submittedName>
        <fullName evidence="2">Uncharacterized protein</fullName>
    </submittedName>
</protein>
<evidence type="ECO:0000313" key="3">
    <source>
        <dbReference type="Proteomes" id="UP000625711"/>
    </source>
</evidence>
<feature type="compositionally biased region" description="Basic and acidic residues" evidence="1">
    <location>
        <begin position="124"/>
        <end position="150"/>
    </location>
</feature>
<organism evidence="2 3">
    <name type="scientific">Rhynchophorus ferrugineus</name>
    <name type="common">Red palm weevil</name>
    <name type="synonym">Curculio ferrugineus</name>
    <dbReference type="NCBI Taxonomy" id="354439"/>
    <lineage>
        <taxon>Eukaryota</taxon>
        <taxon>Metazoa</taxon>
        <taxon>Ecdysozoa</taxon>
        <taxon>Arthropoda</taxon>
        <taxon>Hexapoda</taxon>
        <taxon>Insecta</taxon>
        <taxon>Pterygota</taxon>
        <taxon>Neoptera</taxon>
        <taxon>Endopterygota</taxon>
        <taxon>Coleoptera</taxon>
        <taxon>Polyphaga</taxon>
        <taxon>Cucujiformia</taxon>
        <taxon>Curculionidae</taxon>
        <taxon>Dryophthorinae</taxon>
        <taxon>Rhynchophorus</taxon>
    </lineage>
</organism>
<gene>
    <name evidence="2" type="ORF">GWI33_004618</name>
</gene>
<keyword evidence="3" id="KW-1185">Reference proteome</keyword>
<name>A0A834IWZ3_RHYFE</name>
<feature type="compositionally biased region" description="Basic and acidic residues" evidence="1">
    <location>
        <begin position="92"/>
        <end position="105"/>
    </location>
</feature>
<accession>A0A834IWZ3</accession>
<dbReference type="Proteomes" id="UP000625711">
    <property type="component" value="Unassembled WGS sequence"/>
</dbReference>
<comment type="caution">
    <text evidence="2">The sequence shown here is derived from an EMBL/GenBank/DDBJ whole genome shotgun (WGS) entry which is preliminary data.</text>
</comment>
<sequence length="165" mass="18816">MVHVAGAGNDRGSMADRQFEAGQSPVGYLVRYDYFDCVRSDVWSTLGLYVGTLVFCRQEKAQVGPFLSMISGSERQPSPKFTRRRLRIHAKISPERDGLTQERRARQGPTPRLNRETLMGTSDISKRERLRVASERDARKTPACDRERGTLDQNLGRARMSRRPF</sequence>
<proteinExistence type="predicted"/>
<dbReference type="EMBL" id="JAACXV010000023">
    <property type="protein sequence ID" value="KAF7286578.1"/>
    <property type="molecule type" value="Genomic_DNA"/>
</dbReference>